<reference evidence="2 3" key="1">
    <citation type="submission" date="2021-06" db="EMBL/GenBank/DDBJ databases">
        <authorList>
            <person name="Sun Q."/>
            <person name="Li D."/>
        </authorList>
    </citation>
    <scope>NUCLEOTIDE SEQUENCE [LARGE SCALE GENOMIC DNA]</scope>
    <source>
        <strain evidence="2 3">MSJ-2</strain>
    </source>
</reference>
<gene>
    <name evidence="2" type="ORF">KQI82_05380</name>
</gene>
<evidence type="ECO:0000313" key="3">
    <source>
        <dbReference type="Proteomes" id="UP000787672"/>
    </source>
</evidence>
<name>A0ABS6F8F9_9FIRM</name>
<accession>A0ABS6F8F9</accession>
<evidence type="ECO:0000259" key="1">
    <source>
        <dbReference type="SMART" id="SM00530"/>
    </source>
</evidence>
<protein>
    <submittedName>
        <fullName evidence="2">Helix-turn-helix transcriptional regulator</fullName>
    </submittedName>
</protein>
<dbReference type="RefSeq" id="WP_216522136.1">
    <property type="nucleotide sequence ID" value="NZ_JAHLQN010000001.1"/>
</dbReference>
<dbReference type="CDD" id="cd00093">
    <property type="entry name" value="HTH_XRE"/>
    <property type="match status" value="1"/>
</dbReference>
<keyword evidence="3" id="KW-1185">Reference proteome</keyword>
<sequence>MAETTYLRYIRLKCGITLMELEEHSSFSNQYLSLLELGRANCTPRNAETLDRAMLDIILSRAEELMKLAQICYEHKGHLLDAVEVDPNEL</sequence>
<organism evidence="2 3">
    <name type="scientific">Dysosmobacter acutus</name>
    <dbReference type="NCBI Taxonomy" id="2841504"/>
    <lineage>
        <taxon>Bacteria</taxon>
        <taxon>Bacillati</taxon>
        <taxon>Bacillota</taxon>
        <taxon>Clostridia</taxon>
        <taxon>Eubacteriales</taxon>
        <taxon>Oscillospiraceae</taxon>
        <taxon>Dysosmobacter</taxon>
    </lineage>
</organism>
<comment type="caution">
    <text evidence="2">The sequence shown here is derived from an EMBL/GenBank/DDBJ whole genome shotgun (WGS) entry which is preliminary data.</text>
</comment>
<dbReference type="InterPro" id="IPR001387">
    <property type="entry name" value="Cro/C1-type_HTH"/>
</dbReference>
<feature type="domain" description="HTH cro/C1-type" evidence="1">
    <location>
        <begin position="6"/>
        <end position="60"/>
    </location>
</feature>
<proteinExistence type="predicted"/>
<dbReference type="Proteomes" id="UP000787672">
    <property type="component" value="Unassembled WGS sequence"/>
</dbReference>
<dbReference type="EMBL" id="JAHLQN010000001">
    <property type="protein sequence ID" value="MBU5626353.1"/>
    <property type="molecule type" value="Genomic_DNA"/>
</dbReference>
<evidence type="ECO:0000313" key="2">
    <source>
        <dbReference type="EMBL" id="MBU5626353.1"/>
    </source>
</evidence>
<dbReference type="SMART" id="SM00530">
    <property type="entry name" value="HTH_XRE"/>
    <property type="match status" value="1"/>
</dbReference>